<evidence type="ECO:0000313" key="1">
    <source>
        <dbReference type="EMBL" id="GBP51684.1"/>
    </source>
</evidence>
<name>A0A4C1WNI7_EUMVA</name>
<protein>
    <submittedName>
        <fullName evidence="1">Uncharacterized protein</fullName>
    </submittedName>
</protein>
<evidence type="ECO:0000313" key="2">
    <source>
        <dbReference type="Proteomes" id="UP000299102"/>
    </source>
</evidence>
<dbReference type="OrthoDB" id="550012at2759"/>
<accession>A0A4C1WNI7</accession>
<reference evidence="1 2" key="1">
    <citation type="journal article" date="2019" name="Commun. Biol.">
        <title>The bagworm genome reveals a unique fibroin gene that provides high tensile strength.</title>
        <authorList>
            <person name="Kono N."/>
            <person name="Nakamura H."/>
            <person name="Ohtoshi R."/>
            <person name="Tomita M."/>
            <person name="Numata K."/>
            <person name="Arakawa K."/>
        </authorList>
    </citation>
    <scope>NUCLEOTIDE SEQUENCE [LARGE SCALE GENOMIC DNA]</scope>
</reference>
<dbReference type="EMBL" id="BGZK01000586">
    <property type="protein sequence ID" value="GBP51684.1"/>
    <property type="molecule type" value="Genomic_DNA"/>
</dbReference>
<dbReference type="AlphaFoldDB" id="A0A4C1WNI7"/>
<keyword evidence="2" id="KW-1185">Reference proteome</keyword>
<sequence>MRSLYSVCGVPRKDLCRNNDVRERCGLKEDVVTGVERGISRWVGHLEKMNESRLTKQINRANACDRKLPSVPRASRAGFGAPARGRGRGNYLLDFSICKGQSKNYMTLYNYTLLEEGAVVKWDITCGIEMGIENEANIRIESGIGIRIESGTRIGIKNETENKLRVGPESE</sequence>
<gene>
    <name evidence="1" type="ORF">EVAR_48307_1</name>
</gene>
<proteinExistence type="predicted"/>
<dbReference type="Proteomes" id="UP000299102">
    <property type="component" value="Unassembled WGS sequence"/>
</dbReference>
<comment type="caution">
    <text evidence="1">The sequence shown here is derived from an EMBL/GenBank/DDBJ whole genome shotgun (WGS) entry which is preliminary data.</text>
</comment>
<organism evidence="1 2">
    <name type="scientific">Eumeta variegata</name>
    <name type="common">Bagworm moth</name>
    <name type="synonym">Eumeta japonica</name>
    <dbReference type="NCBI Taxonomy" id="151549"/>
    <lineage>
        <taxon>Eukaryota</taxon>
        <taxon>Metazoa</taxon>
        <taxon>Ecdysozoa</taxon>
        <taxon>Arthropoda</taxon>
        <taxon>Hexapoda</taxon>
        <taxon>Insecta</taxon>
        <taxon>Pterygota</taxon>
        <taxon>Neoptera</taxon>
        <taxon>Endopterygota</taxon>
        <taxon>Lepidoptera</taxon>
        <taxon>Glossata</taxon>
        <taxon>Ditrysia</taxon>
        <taxon>Tineoidea</taxon>
        <taxon>Psychidae</taxon>
        <taxon>Oiketicinae</taxon>
        <taxon>Eumeta</taxon>
    </lineage>
</organism>